<gene>
    <name evidence="2" type="ORF">IMF22_11355</name>
</gene>
<organism evidence="2 3">
    <name type="scientific">Pseudomonas poae</name>
    <dbReference type="NCBI Taxonomy" id="200451"/>
    <lineage>
        <taxon>Bacteria</taxon>
        <taxon>Pseudomonadati</taxon>
        <taxon>Pseudomonadota</taxon>
        <taxon>Gammaproteobacteria</taxon>
        <taxon>Pseudomonadales</taxon>
        <taxon>Pseudomonadaceae</taxon>
        <taxon>Pseudomonas</taxon>
    </lineage>
</organism>
<reference evidence="2 3" key="1">
    <citation type="submission" date="2020-10" db="EMBL/GenBank/DDBJ databases">
        <title>High quality whole genome sequence of Pseudomonas poae PMA22.</title>
        <authorList>
            <person name="Hernandez J.G."/>
            <person name="Rodriguez P."/>
            <person name="Cuevas C."/>
            <person name="de la Calle F."/>
            <person name="Galan B."/>
            <person name="Garcia J.L."/>
        </authorList>
    </citation>
    <scope>NUCLEOTIDE SEQUENCE [LARGE SCALE GENOMIC DNA]</scope>
    <source>
        <strain evidence="2 3">PMA22</strain>
    </source>
</reference>
<evidence type="ECO:0000256" key="1">
    <source>
        <dbReference type="SAM" id="MobiDB-lite"/>
    </source>
</evidence>
<dbReference type="RefSeq" id="WP_197628595.1">
    <property type="nucleotide sequence ID" value="NZ_CP063073.1"/>
</dbReference>
<feature type="region of interest" description="Disordered" evidence="1">
    <location>
        <begin position="125"/>
        <end position="154"/>
    </location>
</feature>
<accession>A0A7M1KN78</accession>
<sequence length="205" mass="22678">MTTSLPAQPTVYTANVSVGAYSASSHTSVAADTGTSNYRSERNQHFVPQQNVKRPEGDNRSAEQIINDNPILKNLGFQKDIKRELAYERLGDWTANNPDPESRADAAFNAARVLNWIDTSLTATGKSRGKYSDNGDLEGITRSGDTRRGTPAGMWKDFTEQGYRALRSDHRLDANSSRHVTSSGTNNSNAYVIFGKQAEDQWNKF</sequence>
<evidence type="ECO:0000313" key="2">
    <source>
        <dbReference type="EMBL" id="QOQ77584.1"/>
    </source>
</evidence>
<dbReference type="Proteomes" id="UP000594923">
    <property type="component" value="Chromosome"/>
</dbReference>
<name>A0A7M1KN78_9PSED</name>
<proteinExistence type="predicted"/>
<dbReference type="EMBL" id="CP063073">
    <property type="protein sequence ID" value="QOQ77584.1"/>
    <property type="molecule type" value="Genomic_DNA"/>
</dbReference>
<protein>
    <submittedName>
        <fullName evidence="2">Uncharacterized protein</fullName>
    </submittedName>
</protein>
<dbReference type="AlphaFoldDB" id="A0A7M1KN78"/>
<evidence type="ECO:0000313" key="3">
    <source>
        <dbReference type="Proteomes" id="UP000594923"/>
    </source>
</evidence>